<dbReference type="HOGENOM" id="CLU_3238135_0_0_3"/>
<dbReference type="KEGG" id="pmf:P9303_25771"/>
<name>A2CCU8_PROM3</name>
<evidence type="ECO:0000313" key="1">
    <source>
        <dbReference type="EMBL" id="ABM79308.1"/>
    </source>
</evidence>
<protein>
    <submittedName>
        <fullName evidence="1">Uncharacterized protein</fullName>
    </submittedName>
</protein>
<dbReference type="AlphaFoldDB" id="A2CCU8"/>
<reference evidence="1 2" key="1">
    <citation type="journal article" date="2007" name="PLoS Genet.">
        <title>Patterns and implications of gene gain and loss in the evolution of Prochlorococcus.</title>
        <authorList>
            <person name="Kettler G.C."/>
            <person name="Martiny A.C."/>
            <person name="Huang K."/>
            <person name="Zucker J."/>
            <person name="Coleman M.L."/>
            <person name="Rodrigue S."/>
            <person name="Chen F."/>
            <person name="Lapidus A."/>
            <person name="Ferriera S."/>
            <person name="Johnson J."/>
            <person name="Steglich C."/>
            <person name="Church G.M."/>
            <person name="Richardson P."/>
            <person name="Chisholm S.W."/>
        </authorList>
    </citation>
    <scope>NUCLEOTIDE SEQUENCE [LARGE SCALE GENOMIC DNA]</scope>
    <source>
        <strain evidence="1 2">MIT 9303</strain>
    </source>
</reference>
<proteinExistence type="predicted"/>
<accession>A2CCU8</accession>
<dbReference type="Proteomes" id="UP000002274">
    <property type="component" value="Chromosome"/>
</dbReference>
<gene>
    <name evidence="1" type="ordered locus">P9303_25771</name>
</gene>
<dbReference type="EMBL" id="CP000554">
    <property type="protein sequence ID" value="ABM79308.1"/>
    <property type="molecule type" value="Genomic_DNA"/>
</dbReference>
<evidence type="ECO:0000313" key="2">
    <source>
        <dbReference type="Proteomes" id="UP000002274"/>
    </source>
</evidence>
<organism evidence="1 2">
    <name type="scientific">Prochlorococcus marinus (strain MIT 9303)</name>
    <dbReference type="NCBI Taxonomy" id="59922"/>
    <lineage>
        <taxon>Bacteria</taxon>
        <taxon>Bacillati</taxon>
        <taxon>Cyanobacteriota</taxon>
        <taxon>Cyanophyceae</taxon>
        <taxon>Synechococcales</taxon>
        <taxon>Prochlorococcaceae</taxon>
        <taxon>Prochlorococcus</taxon>
    </lineage>
</organism>
<sequence length="43" mass="4880">MDTLNSKLAVNQACRHEYLQAEVNRILEECNLPGNPKIPEAKK</sequence>
<dbReference type="STRING" id="59922.P9303_25771"/>